<gene>
    <name evidence="8" type="ORF">BgAZ_400750</name>
</gene>
<keyword evidence="4 7" id="KW-1133">Transmembrane helix</keyword>
<keyword evidence="3 7" id="KW-0812">Transmembrane</keyword>
<comment type="similarity">
    <text evidence="2 6">Belongs to the CDC50/LEM3 family.</text>
</comment>
<comment type="caution">
    <text evidence="8">The sequence shown here is derived from an EMBL/GenBank/DDBJ whole genome shotgun (WGS) entry which is preliminary data.</text>
</comment>
<comment type="subcellular location">
    <subcellularLocation>
        <location evidence="1">Membrane</location>
        <topology evidence="1">Multi-pass membrane protein</topology>
    </subcellularLocation>
</comment>
<dbReference type="PIRSF" id="PIRSF015840">
    <property type="entry name" value="DUF284_TM_euk"/>
    <property type="match status" value="1"/>
</dbReference>
<evidence type="ECO:0000256" key="6">
    <source>
        <dbReference type="PIRNR" id="PIRNR015840"/>
    </source>
</evidence>
<dbReference type="Pfam" id="PF03381">
    <property type="entry name" value="CDC50"/>
    <property type="match status" value="1"/>
</dbReference>
<evidence type="ECO:0000256" key="2">
    <source>
        <dbReference type="ARBA" id="ARBA00009457"/>
    </source>
</evidence>
<evidence type="ECO:0000313" key="9">
    <source>
        <dbReference type="Proteomes" id="UP001230268"/>
    </source>
</evidence>
<evidence type="ECO:0000256" key="5">
    <source>
        <dbReference type="ARBA" id="ARBA00023136"/>
    </source>
</evidence>
<dbReference type="Proteomes" id="UP001230268">
    <property type="component" value="Unassembled WGS sequence"/>
</dbReference>
<dbReference type="InterPro" id="IPR005045">
    <property type="entry name" value="CDC50/LEM3_fam"/>
</dbReference>
<protein>
    <submittedName>
        <fullName evidence="8">Cdc50/lem3 like protein</fullName>
    </submittedName>
</protein>
<dbReference type="PANTHER" id="PTHR10926:SF0">
    <property type="entry name" value="CDC50, ISOFORM A"/>
    <property type="match status" value="1"/>
</dbReference>
<dbReference type="GO" id="GO:0005886">
    <property type="term" value="C:plasma membrane"/>
    <property type="evidence" value="ECO:0007669"/>
    <property type="project" value="TreeGrafter"/>
</dbReference>
<proteinExistence type="inferred from homology"/>
<evidence type="ECO:0000256" key="4">
    <source>
        <dbReference type="ARBA" id="ARBA00022989"/>
    </source>
</evidence>
<keyword evidence="5 6" id="KW-0472">Membrane</keyword>
<organism evidence="8 9">
    <name type="scientific">Babesia gibsoni</name>
    <dbReference type="NCBI Taxonomy" id="33632"/>
    <lineage>
        <taxon>Eukaryota</taxon>
        <taxon>Sar</taxon>
        <taxon>Alveolata</taxon>
        <taxon>Apicomplexa</taxon>
        <taxon>Aconoidasida</taxon>
        <taxon>Piroplasmida</taxon>
        <taxon>Babesiidae</taxon>
        <taxon>Babesia</taxon>
    </lineage>
</organism>
<evidence type="ECO:0000256" key="3">
    <source>
        <dbReference type="ARBA" id="ARBA00022692"/>
    </source>
</evidence>
<dbReference type="PANTHER" id="PTHR10926">
    <property type="entry name" value="CELL CYCLE CONTROL PROTEIN 50"/>
    <property type="match status" value="1"/>
</dbReference>
<keyword evidence="9" id="KW-1185">Reference proteome</keyword>
<feature type="transmembrane region" description="Helical" evidence="7">
    <location>
        <begin position="288"/>
        <end position="309"/>
    </location>
</feature>
<accession>A0AAD8LR52</accession>
<evidence type="ECO:0000313" key="8">
    <source>
        <dbReference type="EMBL" id="KAK1442045.1"/>
    </source>
</evidence>
<reference evidence="8" key="1">
    <citation type="submission" date="2023-08" db="EMBL/GenBank/DDBJ databases">
        <title>Draft sequence of the Babesia gibsoni genome.</title>
        <authorList>
            <person name="Yamagishi J.Y."/>
            <person name="Xuan X.X."/>
        </authorList>
    </citation>
    <scope>NUCLEOTIDE SEQUENCE</scope>
    <source>
        <strain evidence="8">Azabu</strain>
    </source>
</reference>
<evidence type="ECO:0000256" key="7">
    <source>
        <dbReference type="SAM" id="Phobius"/>
    </source>
</evidence>
<dbReference type="AlphaFoldDB" id="A0AAD8LR52"/>
<sequence length="316" mass="35880">MRPLVVIITPKRGVVLLTAAATVFLSIGELNVTLCSMYAGIGILIASYGVEYCEVGYSVERNQSGILEFSSANCPHLPDLLRGKHALYYKLDGYYQNHKEFRRSIDYDQLYGKVIDKESRLSSCRPYVKDRAGRIRHPCGTLARRVFTDRFTVFRDVGKTKEVELDESREAICNKYGVHTLFKNPSKEEMEKYRSTVNFWMADEEYQTSLNMNKPGVGHGVENSHFINWVDVATTSTVKKLYGILDVKELPLPFYVNVQVFRKIPDVVKKSVVIEKQQTLGRMGRTLGMIYVIVALFLALFAIMAFAHLRVAPQVG</sequence>
<evidence type="ECO:0000256" key="1">
    <source>
        <dbReference type="ARBA" id="ARBA00004141"/>
    </source>
</evidence>
<dbReference type="GO" id="GO:0005783">
    <property type="term" value="C:endoplasmic reticulum"/>
    <property type="evidence" value="ECO:0007669"/>
    <property type="project" value="TreeGrafter"/>
</dbReference>
<dbReference type="EMBL" id="JAVEPI010000004">
    <property type="protein sequence ID" value="KAK1442045.1"/>
    <property type="molecule type" value="Genomic_DNA"/>
</dbReference>
<name>A0AAD8LR52_BABGI</name>
<dbReference type="GO" id="GO:0005794">
    <property type="term" value="C:Golgi apparatus"/>
    <property type="evidence" value="ECO:0007669"/>
    <property type="project" value="TreeGrafter"/>
</dbReference>